<name>A0A0M3HH86_ASCLU</name>
<keyword evidence="1" id="KW-0175">Coiled coil</keyword>
<accession>A0A0M3HH86</accession>
<evidence type="ECO:0000313" key="3">
    <source>
        <dbReference type="WBParaSite" id="ALUE_0000088101-mRNA-1"/>
    </source>
</evidence>
<evidence type="ECO:0000256" key="1">
    <source>
        <dbReference type="SAM" id="Coils"/>
    </source>
</evidence>
<proteinExistence type="predicted"/>
<sequence length="132" mass="16020">LNIFEKKLIAEKSETFESSELTEIRIKELKDRHKLDDELTRRIQLLDDEHAEKERTIEQQLSEIDALKAQQEIEIERLKAEITSLETKYQNELEDERDQYSHVILQLTSHFIVIFNISMKEYKLEFFFLFWN</sequence>
<evidence type="ECO:0000313" key="2">
    <source>
        <dbReference type="Proteomes" id="UP000036681"/>
    </source>
</evidence>
<dbReference type="Proteomes" id="UP000036681">
    <property type="component" value="Unplaced"/>
</dbReference>
<protein>
    <submittedName>
        <fullName evidence="3">Myosin_tail_1 domain-containing protein</fullName>
    </submittedName>
</protein>
<dbReference type="AlphaFoldDB" id="A0A0M3HH86"/>
<feature type="coiled-coil region" evidence="1">
    <location>
        <begin position="43"/>
        <end position="95"/>
    </location>
</feature>
<organism evidence="2 3">
    <name type="scientific">Ascaris lumbricoides</name>
    <name type="common">Giant roundworm</name>
    <dbReference type="NCBI Taxonomy" id="6252"/>
    <lineage>
        <taxon>Eukaryota</taxon>
        <taxon>Metazoa</taxon>
        <taxon>Ecdysozoa</taxon>
        <taxon>Nematoda</taxon>
        <taxon>Chromadorea</taxon>
        <taxon>Rhabditida</taxon>
        <taxon>Spirurina</taxon>
        <taxon>Ascaridomorpha</taxon>
        <taxon>Ascaridoidea</taxon>
        <taxon>Ascarididae</taxon>
        <taxon>Ascaris</taxon>
    </lineage>
</organism>
<reference evidence="3" key="1">
    <citation type="submission" date="2017-02" db="UniProtKB">
        <authorList>
            <consortium name="WormBaseParasite"/>
        </authorList>
    </citation>
    <scope>IDENTIFICATION</scope>
</reference>
<keyword evidence="2" id="KW-1185">Reference proteome</keyword>
<dbReference type="WBParaSite" id="ALUE_0000088101-mRNA-1">
    <property type="protein sequence ID" value="ALUE_0000088101-mRNA-1"/>
    <property type="gene ID" value="ALUE_0000088101"/>
</dbReference>